<dbReference type="EMBL" id="NXLU01000001">
    <property type="protein sequence ID" value="RDU69896.1"/>
    <property type="molecule type" value="Genomic_DNA"/>
</dbReference>
<dbReference type="InterPro" id="IPR007172">
    <property type="entry name" value="DUF374"/>
</dbReference>
<keyword evidence="1" id="KW-1133">Transmembrane helix</keyword>
<accession>A0A3D8IY40</accession>
<dbReference type="AlphaFoldDB" id="A0A3D8IY40"/>
<evidence type="ECO:0000313" key="3">
    <source>
        <dbReference type="EMBL" id="RDU69896.1"/>
    </source>
</evidence>
<name>A0A3D8IY40_9HELI</name>
<sequence length="222" mass="25665">MSKKIKVFLLTSIFPYIMYVYLRFVSWSSKHHFFIAQDSLQGNFIATFWHGEIPMQGHLYHHILKTRGKEIDLDNMRYGTIISEHTDGEFAAKLYALYGFKGIRGSSSRGGAKALVNALGKLKEKWDIGLTPDGPRGPYHSIANGAVVMATKSQTKIVGFRVEPSKFWQLKSWDKMKIPKPFGEIKYYILPPLYLDENETLENNKEKLKRYLEADPQEYFME</sequence>
<dbReference type="Pfam" id="PF04028">
    <property type="entry name" value="DUF374"/>
    <property type="match status" value="1"/>
</dbReference>
<protein>
    <submittedName>
        <fullName evidence="3">DUF374 domain-containing protein</fullName>
    </submittedName>
</protein>
<reference evidence="3 4" key="1">
    <citation type="submission" date="2018-04" db="EMBL/GenBank/DDBJ databases">
        <title>Novel Campyloabacter and Helicobacter Species and Strains.</title>
        <authorList>
            <person name="Mannion A.J."/>
            <person name="Shen Z."/>
            <person name="Fox J.G."/>
        </authorList>
    </citation>
    <scope>NUCLEOTIDE SEQUENCE [LARGE SCALE GENOMIC DNA]</scope>
    <source>
        <strain evidence="3 4">ATCC 700242</strain>
    </source>
</reference>
<organism evidence="3 4">
    <name type="scientific">Helicobacter cholecystus</name>
    <dbReference type="NCBI Taxonomy" id="45498"/>
    <lineage>
        <taxon>Bacteria</taxon>
        <taxon>Pseudomonadati</taxon>
        <taxon>Campylobacterota</taxon>
        <taxon>Epsilonproteobacteria</taxon>
        <taxon>Campylobacterales</taxon>
        <taxon>Helicobacteraceae</taxon>
        <taxon>Helicobacter</taxon>
    </lineage>
</organism>
<keyword evidence="4" id="KW-1185">Reference proteome</keyword>
<feature type="transmembrane region" description="Helical" evidence="1">
    <location>
        <begin position="7"/>
        <end position="27"/>
    </location>
</feature>
<keyword evidence="1" id="KW-0812">Transmembrane</keyword>
<proteinExistence type="predicted"/>
<feature type="domain" description="DUF374" evidence="2">
    <location>
        <begin position="75"/>
        <end position="139"/>
    </location>
</feature>
<comment type="caution">
    <text evidence="3">The sequence shown here is derived from an EMBL/GenBank/DDBJ whole genome shotgun (WGS) entry which is preliminary data.</text>
</comment>
<evidence type="ECO:0000259" key="2">
    <source>
        <dbReference type="Pfam" id="PF04028"/>
    </source>
</evidence>
<dbReference type="Proteomes" id="UP000257067">
    <property type="component" value="Unassembled WGS sequence"/>
</dbReference>
<gene>
    <name evidence="3" type="ORF">CQA62_00330</name>
</gene>
<keyword evidence="1" id="KW-0472">Membrane</keyword>
<dbReference type="RefSeq" id="WP_104723568.1">
    <property type="nucleotide sequence ID" value="NZ_FZNE01000002.1"/>
</dbReference>
<evidence type="ECO:0000313" key="4">
    <source>
        <dbReference type="Proteomes" id="UP000257067"/>
    </source>
</evidence>
<dbReference type="CDD" id="cd07983">
    <property type="entry name" value="LPLAT_DUF374-like"/>
    <property type="match status" value="1"/>
</dbReference>
<evidence type="ECO:0000256" key="1">
    <source>
        <dbReference type="SAM" id="Phobius"/>
    </source>
</evidence>
<dbReference type="OrthoDB" id="9810508at2"/>